<feature type="compositionally biased region" description="Polar residues" evidence="2">
    <location>
        <begin position="290"/>
        <end position="311"/>
    </location>
</feature>
<dbReference type="Gene3D" id="2.60.40.10">
    <property type="entry name" value="Immunoglobulins"/>
    <property type="match status" value="1"/>
</dbReference>
<dbReference type="InterPro" id="IPR043504">
    <property type="entry name" value="Peptidase_S1_PA_chymotrypsin"/>
</dbReference>
<dbReference type="GO" id="GO:0004252">
    <property type="term" value="F:serine-type endopeptidase activity"/>
    <property type="evidence" value="ECO:0007669"/>
    <property type="project" value="InterPro"/>
</dbReference>
<evidence type="ECO:0000259" key="3">
    <source>
        <dbReference type="PROSITE" id="PS50240"/>
    </source>
</evidence>
<dbReference type="AlphaFoldDB" id="A0A382FW35"/>
<evidence type="ECO:0000256" key="1">
    <source>
        <dbReference type="ARBA" id="ARBA00023157"/>
    </source>
</evidence>
<dbReference type="InterPro" id="IPR018114">
    <property type="entry name" value="TRYPSIN_HIS"/>
</dbReference>
<dbReference type="InterPro" id="IPR036116">
    <property type="entry name" value="FN3_sf"/>
</dbReference>
<evidence type="ECO:0000256" key="2">
    <source>
        <dbReference type="SAM" id="MobiDB-lite"/>
    </source>
</evidence>
<sequence length="514" mass="54375">PSAVSIGTGRTLLSEIGASDRYGVTAIYPHPSYDREMVTNDIALLHLTRPIPGPVATPLPWLEDPLIPLDGTPILKTGWGSTEHIGNGPWPNGLRAVTVNVLGDPGYDFCSTDTEFESSTRICTGSAAHKGACTGDSGGPNVVEVAGFWYLAGVTSYGMTDDSDRCADDVDVVSRVSTYADWIVDHIGFQWTWITGITDPTYELPELENGWTYTFQVKAENSLGASPYSLAETVTLPTPETATFKTPEQPTEVVSVVGDGQVTFTWAPPHNDAATPVTYTIVHYEKAGESPSNTTLSRPGSLPASQSTNRNRAVPTIVGGTPASTLDHPYIVPLLSKGTSDATEGRFCAGTLVSPRWVITAAHCVDDRTASAVQVAPGIADLRAVTAADRIDIDTVHLHEGYRPDPLTHDIALLRLASDVTAEGARWIPWHTDSRLPLVGTAVTSAGWGASIVDGSNRESVLREAPGVTAGSPGENRCGIWNTFESSHWFCVGGEPDVGSCTGDGGGPVIAQLG</sequence>
<feature type="region of interest" description="Disordered" evidence="2">
    <location>
        <begin position="288"/>
        <end position="317"/>
    </location>
</feature>
<dbReference type="PROSITE" id="PS00134">
    <property type="entry name" value="TRYPSIN_HIS"/>
    <property type="match status" value="1"/>
</dbReference>
<dbReference type="InterPro" id="IPR051333">
    <property type="entry name" value="CLIP_Serine_Protease"/>
</dbReference>
<protein>
    <recommendedName>
        <fullName evidence="3">Peptidase S1 domain-containing protein</fullName>
    </recommendedName>
</protein>
<dbReference type="SUPFAM" id="SSF49265">
    <property type="entry name" value="Fibronectin type III"/>
    <property type="match status" value="1"/>
</dbReference>
<dbReference type="Pfam" id="PF00089">
    <property type="entry name" value="Trypsin"/>
    <property type="match status" value="2"/>
</dbReference>
<dbReference type="SMART" id="SM00020">
    <property type="entry name" value="Tryp_SPc"/>
    <property type="match status" value="2"/>
</dbReference>
<evidence type="ECO:0000313" key="4">
    <source>
        <dbReference type="EMBL" id="SVB66483.1"/>
    </source>
</evidence>
<feature type="non-terminal residue" evidence="4">
    <location>
        <position position="514"/>
    </location>
</feature>
<dbReference type="SUPFAM" id="SSF50494">
    <property type="entry name" value="Trypsin-like serine proteases"/>
    <property type="match status" value="2"/>
</dbReference>
<dbReference type="InterPro" id="IPR001254">
    <property type="entry name" value="Trypsin_dom"/>
</dbReference>
<dbReference type="CDD" id="cd00190">
    <property type="entry name" value="Tryp_SPc"/>
    <property type="match status" value="1"/>
</dbReference>
<dbReference type="CDD" id="cd00063">
    <property type="entry name" value="FN3"/>
    <property type="match status" value="1"/>
</dbReference>
<dbReference type="InterPro" id="IPR013783">
    <property type="entry name" value="Ig-like_fold"/>
</dbReference>
<feature type="non-terminal residue" evidence="4">
    <location>
        <position position="1"/>
    </location>
</feature>
<dbReference type="EMBL" id="UINC01051848">
    <property type="protein sequence ID" value="SVB66483.1"/>
    <property type="molecule type" value="Genomic_DNA"/>
</dbReference>
<keyword evidence="1" id="KW-1015">Disulfide bond</keyword>
<dbReference type="Gene3D" id="2.40.10.10">
    <property type="entry name" value="Trypsin-like serine proteases"/>
    <property type="match status" value="2"/>
</dbReference>
<dbReference type="PANTHER" id="PTHR24260:SF132">
    <property type="entry name" value="PEPTIDASE S1 DOMAIN-CONTAINING PROTEIN"/>
    <property type="match status" value="1"/>
</dbReference>
<proteinExistence type="predicted"/>
<dbReference type="GO" id="GO:0006508">
    <property type="term" value="P:proteolysis"/>
    <property type="evidence" value="ECO:0007669"/>
    <property type="project" value="InterPro"/>
</dbReference>
<feature type="domain" description="Peptidase S1" evidence="3">
    <location>
        <begin position="1"/>
        <end position="188"/>
    </location>
</feature>
<name>A0A382FW35_9ZZZZ</name>
<dbReference type="InterPro" id="IPR009003">
    <property type="entry name" value="Peptidase_S1_PA"/>
</dbReference>
<feature type="domain" description="Peptidase S1" evidence="3">
    <location>
        <begin position="317"/>
        <end position="514"/>
    </location>
</feature>
<accession>A0A382FW35</accession>
<dbReference type="InterPro" id="IPR003961">
    <property type="entry name" value="FN3_dom"/>
</dbReference>
<gene>
    <name evidence="4" type="ORF">METZ01_LOCUS219337</name>
</gene>
<dbReference type="InterPro" id="IPR001314">
    <property type="entry name" value="Peptidase_S1A"/>
</dbReference>
<dbReference type="PANTHER" id="PTHR24260">
    <property type="match status" value="1"/>
</dbReference>
<dbReference type="FunFam" id="2.40.10.10:FF:000068">
    <property type="entry name" value="transmembrane protease serine 2"/>
    <property type="match status" value="1"/>
</dbReference>
<reference evidence="4" key="1">
    <citation type="submission" date="2018-05" db="EMBL/GenBank/DDBJ databases">
        <authorList>
            <person name="Lanie J.A."/>
            <person name="Ng W.-L."/>
            <person name="Kazmierczak K.M."/>
            <person name="Andrzejewski T.M."/>
            <person name="Davidsen T.M."/>
            <person name="Wayne K.J."/>
            <person name="Tettelin H."/>
            <person name="Glass J.I."/>
            <person name="Rusch D."/>
            <person name="Podicherti R."/>
            <person name="Tsui H.-C.T."/>
            <person name="Winkler M.E."/>
        </authorList>
    </citation>
    <scope>NUCLEOTIDE SEQUENCE</scope>
</reference>
<organism evidence="4">
    <name type="scientific">marine metagenome</name>
    <dbReference type="NCBI Taxonomy" id="408172"/>
    <lineage>
        <taxon>unclassified sequences</taxon>
        <taxon>metagenomes</taxon>
        <taxon>ecological metagenomes</taxon>
    </lineage>
</organism>
<dbReference type="PRINTS" id="PR00722">
    <property type="entry name" value="CHYMOTRYPSIN"/>
</dbReference>
<dbReference type="PROSITE" id="PS50240">
    <property type="entry name" value="TRYPSIN_DOM"/>
    <property type="match status" value="2"/>
</dbReference>